<evidence type="ECO:0000313" key="4">
    <source>
        <dbReference type="Proteomes" id="UP001152795"/>
    </source>
</evidence>
<dbReference type="Gene3D" id="3.40.50.1460">
    <property type="match status" value="1"/>
</dbReference>
<organism evidence="3 4">
    <name type="scientific">Paramuricea clavata</name>
    <name type="common">Red gorgonian</name>
    <name type="synonym">Violescent sea-whip</name>
    <dbReference type="NCBI Taxonomy" id="317549"/>
    <lineage>
        <taxon>Eukaryota</taxon>
        <taxon>Metazoa</taxon>
        <taxon>Cnidaria</taxon>
        <taxon>Anthozoa</taxon>
        <taxon>Octocorallia</taxon>
        <taxon>Malacalcyonacea</taxon>
        <taxon>Plexauridae</taxon>
        <taxon>Paramuricea</taxon>
    </lineage>
</organism>
<dbReference type="PRINTS" id="PR00376">
    <property type="entry name" value="IL1BCENZYME"/>
</dbReference>
<dbReference type="GO" id="GO:0006508">
    <property type="term" value="P:proteolysis"/>
    <property type="evidence" value="ECO:0007669"/>
    <property type="project" value="InterPro"/>
</dbReference>
<feature type="non-terminal residue" evidence="3">
    <location>
        <position position="1"/>
    </location>
</feature>
<dbReference type="PROSITE" id="PS50208">
    <property type="entry name" value="CASPASE_P20"/>
    <property type="match status" value="1"/>
</dbReference>
<evidence type="ECO:0000313" key="3">
    <source>
        <dbReference type="EMBL" id="CAB4045343.1"/>
    </source>
</evidence>
<reference evidence="3" key="1">
    <citation type="submission" date="2020-04" db="EMBL/GenBank/DDBJ databases">
        <authorList>
            <person name="Alioto T."/>
            <person name="Alioto T."/>
            <person name="Gomez Garrido J."/>
        </authorList>
    </citation>
    <scope>NUCLEOTIDE SEQUENCE</scope>
    <source>
        <strain evidence="3">A484AB</strain>
    </source>
</reference>
<dbReference type="PROSITE" id="PS50207">
    <property type="entry name" value="CASPASE_P10"/>
    <property type="match status" value="1"/>
</dbReference>
<dbReference type="InterPro" id="IPR002398">
    <property type="entry name" value="Pept_C14"/>
</dbReference>
<dbReference type="AlphaFoldDB" id="A0A7D9MCZ9"/>
<comment type="caution">
    <text evidence="3">The sequence shown here is derived from an EMBL/GenBank/DDBJ whole genome shotgun (WGS) entry which is preliminary data.</text>
</comment>
<proteinExistence type="inferred from homology"/>
<dbReference type="Proteomes" id="UP001152795">
    <property type="component" value="Unassembled WGS sequence"/>
</dbReference>
<sequence length="207" mass="23321">MEKPYGVAVIINIEHFEEEFKFSKRKGSHRDVANLVRLWGDFDFRVKMDADSTTANEIYIFLRQVASEINTNSSCFVCCIMTHGDMGEIYGSDGKPLDIKFITNLFKEDMCPALVGKPKLFFIQACRRSNKLRDHAKPEVKNEQGSKVAAAGSPKAVDSVAAASDADYERKFLKRANPNEINFLIGYSTVPGYVSYRDVDYGSWYTG</sequence>
<dbReference type="Pfam" id="PF00656">
    <property type="entry name" value="Peptidase_C14"/>
    <property type="match status" value="1"/>
</dbReference>
<dbReference type="InterPro" id="IPR015917">
    <property type="entry name" value="Pept_C14A"/>
</dbReference>
<keyword evidence="4" id="KW-1185">Reference proteome</keyword>
<name>A0A7D9MCZ9_PARCT</name>
<comment type="similarity">
    <text evidence="1 2">Belongs to the peptidase C14A family.</text>
</comment>
<dbReference type="SUPFAM" id="SSF52129">
    <property type="entry name" value="Caspase-like"/>
    <property type="match status" value="1"/>
</dbReference>
<dbReference type="PANTHER" id="PTHR10454">
    <property type="entry name" value="CASPASE"/>
    <property type="match status" value="1"/>
</dbReference>
<dbReference type="InterPro" id="IPR001309">
    <property type="entry name" value="Pept_C14_p20"/>
</dbReference>
<gene>
    <name evidence="3" type="ORF">PACLA_8A076209</name>
</gene>
<evidence type="ECO:0000256" key="2">
    <source>
        <dbReference type="RuleBase" id="RU003971"/>
    </source>
</evidence>
<protein>
    <submittedName>
        <fullName evidence="3">Caspase 8</fullName>
    </submittedName>
</protein>
<dbReference type="GO" id="GO:0004197">
    <property type="term" value="F:cysteine-type endopeptidase activity"/>
    <property type="evidence" value="ECO:0007669"/>
    <property type="project" value="InterPro"/>
</dbReference>
<evidence type="ECO:0000256" key="1">
    <source>
        <dbReference type="ARBA" id="ARBA00010134"/>
    </source>
</evidence>
<dbReference type="SMART" id="SM00115">
    <property type="entry name" value="CASc"/>
    <property type="match status" value="1"/>
</dbReference>
<dbReference type="OrthoDB" id="5951217at2759"/>
<dbReference type="PANTHER" id="PTHR10454:SF210">
    <property type="entry name" value="CASPASE-2"/>
    <property type="match status" value="1"/>
</dbReference>
<dbReference type="InterPro" id="IPR011600">
    <property type="entry name" value="Pept_C14_caspase"/>
</dbReference>
<dbReference type="InterPro" id="IPR002138">
    <property type="entry name" value="Pept_C14_p10"/>
</dbReference>
<dbReference type="EMBL" id="CACRXK020038887">
    <property type="protein sequence ID" value="CAB4045343.1"/>
    <property type="molecule type" value="Genomic_DNA"/>
</dbReference>
<dbReference type="InterPro" id="IPR029030">
    <property type="entry name" value="Caspase-like_dom_sf"/>
</dbReference>
<accession>A0A7D9MCZ9</accession>